<evidence type="ECO:0000256" key="1">
    <source>
        <dbReference type="ARBA" id="ARBA00004726"/>
    </source>
</evidence>
<dbReference type="GO" id="GO:0008531">
    <property type="term" value="F:riboflavin kinase activity"/>
    <property type="evidence" value="ECO:0007669"/>
    <property type="project" value="InterPro"/>
</dbReference>
<dbReference type="InterPro" id="IPR015864">
    <property type="entry name" value="FAD_synthase"/>
</dbReference>
<reference evidence="11" key="1">
    <citation type="journal article" date="2014" name="Front. Microbiol.">
        <title>High frequency of phylogenetically diverse reductive dehalogenase-homologous genes in deep subseafloor sedimentary metagenomes.</title>
        <authorList>
            <person name="Kawai M."/>
            <person name="Futagami T."/>
            <person name="Toyoda A."/>
            <person name="Takaki Y."/>
            <person name="Nishi S."/>
            <person name="Hori S."/>
            <person name="Arai W."/>
            <person name="Tsubouchi T."/>
            <person name="Morono Y."/>
            <person name="Uchiyama I."/>
            <person name="Ito T."/>
            <person name="Fujiyama A."/>
            <person name="Inagaki F."/>
            <person name="Takami H."/>
        </authorList>
    </citation>
    <scope>NUCLEOTIDE SEQUENCE</scope>
    <source>
        <strain evidence="11">Expedition CK06-06</strain>
    </source>
</reference>
<dbReference type="Gene3D" id="2.40.30.30">
    <property type="entry name" value="Riboflavin kinase-like"/>
    <property type="match status" value="1"/>
</dbReference>
<comment type="caution">
    <text evidence="11">The sequence shown here is derived from an EMBL/GenBank/DDBJ whole genome shotgun (WGS) entry which is preliminary data.</text>
</comment>
<gene>
    <name evidence="11" type="ORF">S01H1_81959</name>
</gene>
<dbReference type="InterPro" id="IPR014729">
    <property type="entry name" value="Rossmann-like_a/b/a_fold"/>
</dbReference>
<evidence type="ECO:0000256" key="2">
    <source>
        <dbReference type="ARBA" id="ARBA00010214"/>
    </source>
</evidence>
<keyword evidence="6" id="KW-0548">Nucleotidyltransferase</keyword>
<evidence type="ECO:0000313" key="11">
    <source>
        <dbReference type="EMBL" id="GAG46445.1"/>
    </source>
</evidence>
<dbReference type="SUPFAM" id="SSF52374">
    <property type="entry name" value="Nucleotidylyl transferase"/>
    <property type="match status" value="1"/>
</dbReference>
<keyword evidence="3" id="KW-0285">Flavoprotein</keyword>
<comment type="similarity">
    <text evidence="2">Belongs to the RibF family.</text>
</comment>
<sequence length="201" mass="22274">EEASQAKRLAGLITFYPDPGAVLSPYNPTRYLSTPGEKAVLLERLGLDILAILPFDQGMAQTSARDFIDLVRRHLHMVELWVGEDFALGRARQGNVTALRAMEQELGFTVRVIEPLTWQGQIISSTRIRSLLLQGKVRKAAQLLGRYPSLAGEVVRGSQRGHCLGFPTANLEVRKERIIPADGTYAVYARLGKERHQGVAN</sequence>
<dbReference type="GO" id="GO:0005524">
    <property type="term" value="F:ATP binding"/>
    <property type="evidence" value="ECO:0007669"/>
    <property type="project" value="UniProtKB-KW"/>
</dbReference>
<keyword evidence="7" id="KW-0547">Nucleotide-binding</keyword>
<feature type="non-terminal residue" evidence="11">
    <location>
        <position position="1"/>
    </location>
</feature>
<dbReference type="PANTHER" id="PTHR22749">
    <property type="entry name" value="RIBOFLAVIN KINASE/FMN ADENYLYLTRANSFERASE"/>
    <property type="match status" value="1"/>
</dbReference>
<dbReference type="InterPro" id="IPR015865">
    <property type="entry name" value="Riboflavin_kinase_bac/euk"/>
</dbReference>
<dbReference type="Pfam" id="PF06574">
    <property type="entry name" value="FAD_syn"/>
    <property type="match status" value="1"/>
</dbReference>
<dbReference type="GO" id="GO:0009231">
    <property type="term" value="P:riboflavin biosynthetic process"/>
    <property type="evidence" value="ECO:0007669"/>
    <property type="project" value="InterPro"/>
</dbReference>
<evidence type="ECO:0000256" key="9">
    <source>
        <dbReference type="ARBA" id="ARBA00022840"/>
    </source>
</evidence>
<keyword evidence="9" id="KW-0067">ATP-binding</keyword>
<proteinExistence type="inferred from homology"/>
<evidence type="ECO:0000259" key="10">
    <source>
        <dbReference type="SMART" id="SM00904"/>
    </source>
</evidence>
<dbReference type="SMART" id="SM00904">
    <property type="entry name" value="Flavokinase"/>
    <property type="match status" value="1"/>
</dbReference>
<dbReference type="InterPro" id="IPR023468">
    <property type="entry name" value="Riboflavin_kinase"/>
</dbReference>
<keyword evidence="8" id="KW-0274">FAD</keyword>
<accession>X0XT88</accession>
<dbReference type="Gene3D" id="3.40.50.620">
    <property type="entry name" value="HUPs"/>
    <property type="match status" value="1"/>
</dbReference>
<evidence type="ECO:0000256" key="7">
    <source>
        <dbReference type="ARBA" id="ARBA00022741"/>
    </source>
</evidence>
<dbReference type="PANTHER" id="PTHR22749:SF6">
    <property type="entry name" value="RIBOFLAVIN KINASE"/>
    <property type="match status" value="1"/>
</dbReference>
<protein>
    <recommendedName>
        <fullName evidence="10">Riboflavin kinase domain-containing protein</fullName>
    </recommendedName>
</protein>
<dbReference type="CDD" id="cd02064">
    <property type="entry name" value="FAD_synthetase_N"/>
    <property type="match status" value="1"/>
</dbReference>
<evidence type="ECO:0000256" key="8">
    <source>
        <dbReference type="ARBA" id="ARBA00022827"/>
    </source>
</evidence>
<dbReference type="GO" id="GO:0003919">
    <property type="term" value="F:FMN adenylyltransferase activity"/>
    <property type="evidence" value="ECO:0007669"/>
    <property type="project" value="InterPro"/>
</dbReference>
<evidence type="ECO:0000256" key="4">
    <source>
        <dbReference type="ARBA" id="ARBA00022643"/>
    </source>
</evidence>
<evidence type="ECO:0000256" key="5">
    <source>
        <dbReference type="ARBA" id="ARBA00022679"/>
    </source>
</evidence>
<name>X0XT88_9ZZZZ</name>
<dbReference type="SUPFAM" id="SSF82114">
    <property type="entry name" value="Riboflavin kinase-like"/>
    <property type="match status" value="1"/>
</dbReference>
<evidence type="ECO:0000256" key="6">
    <source>
        <dbReference type="ARBA" id="ARBA00022695"/>
    </source>
</evidence>
<dbReference type="GO" id="GO:0006747">
    <property type="term" value="P:FAD biosynthetic process"/>
    <property type="evidence" value="ECO:0007669"/>
    <property type="project" value="UniProtKB-UniPathway"/>
</dbReference>
<keyword evidence="4" id="KW-0288">FMN</keyword>
<dbReference type="InterPro" id="IPR023465">
    <property type="entry name" value="Riboflavin_kinase_dom_sf"/>
</dbReference>
<evidence type="ECO:0000256" key="3">
    <source>
        <dbReference type="ARBA" id="ARBA00022630"/>
    </source>
</evidence>
<dbReference type="AlphaFoldDB" id="X0XT88"/>
<feature type="domain" description="Riboflavin kinase" evidence="10">
    <location>
        <begin position="143"/>
        <end position="200"/>
    </location>
</feature>
<feature type="non-terminal residue" evidence="11">
    <location>
        <position position="201"/>
    </location>
</feature>
<dbReference type="UniPathway" id="UPA00277">
    <property type="reaction ID" value="UER00407"/>
</dbReference>
<organism evidence="11">
    <name type="scientific">marine sediment metagenome</name>
    <dbReference type="NCBI Taxonomy" id="412755"/>
    <lineage>
        <taxon>unclassified sequences</taxon>
        <taxon>metagenomes</taxon>
        <taxon>ecological metagenomes</taxon>
    </lineage>
</organism>
<dbReference type="GO" id="GO:0009398">
    <property type="term" value="P:FMN biosynthetic process"/>
    <property type="evidence" value="ECO:0007669"/>
    <property type="project" value="TreeGrafter"/>
</dbReference>
<comment type="pathway">
    <text evidence="1">Cofactor biosynthesis; FAD biosynthesis; FAD from FMN: step 1/1.</text>
</comment>
<keyword evidence="5" id="KW-0808">Transferase</keyword>
<dbReference type="EMBL" id="BARS01055515">
    <property type="protein sequence ID" value="GAG46445.1"/>
    <property type="molecule type" value="Genomic_DNA"/>
</dbReference>
<dbReference type="Pfam" id="PF01687">
    <property type="entry name" value="Flavokinase"/>
    <property type="match status" value="1"/>
</dbReference>